<feature type="domain" description="Transposase DDE" evidence="2">
    <location>
        <begin position="367"/>
        <end position="494"/>
    </location>
</feature>
<dbReference type="InterPro" id="IPR047629">
    <property type="entry name" value="IS1182_transpos"/>
</dbReference>
<dbReference type="Pfam" id="PF05598">
    <property type="entry name" value="DUF772"/>
    <property type="match status" value="1"/>
</dbReference>
<dbReference type="InterPro" id="IPR025668">
    <property type="entry name" value="Tnp_DDE_dom"/>
</dbReference>
<evidence type="ECO:0000259" key="1">
    <source>
        <dbReference type="Pfam" id="PF05598"/>
    </source>
</evidence>
<dbReference type="Pfam" id="PF13751">
    <property type="entry name" value="DDE_Tnp_1_6"/>
    <property type="match status" value="1"/>
</dbReference>
<evidence type="ECO:0000313" key="4">
    <source>
        <dbReference type="Proteomes" id="UP000469523"/>
    </source>
</evidence>
<keyword evidence="4" id="KW-1185">Reference proteome</keyword>
<dbReference type="PANTHER" id="PTHR33408">
    <property type="entry name" value="TRANSPOSASE"/>
    <property type="match status" value="1"/>
</dbReference>
<organism evidence="3 4">
    <name type="scientific">Tissierella pigra</name>
    <dbReference type="NCBI Taxonomy" id="2607614"/>
    <lineage>
        <taxon>Bacteria</taxon>
        <taxon>Bacillati</taxon>
        <taxon>Bacillota</taxon>
        <taxon>Tissierellia</taxon>
        <taxon>Tissierellales</taxon>
        <taxon>Tissierellaceae</taxon>
        <taxon>Tissierella</taxon>
    </lineage>
</organism>
<comment type="caution">
    <text evidence="3">The sequence shown here is derived from an EMBL/GenBank/DDBJ whole genome shotgun (WGS) entry which is preliminary data.</text>
</comment>
<gene>
    <name evidence="3" type="ORF">FYJ83_17770</name>
</gene>
<evidence type="ECO:0000259" key="2">
    <source>
        <dbReference type="Pfam" id="PF13751"/>
    </source>
</evidence>
<feature type="domain" description="Transposase InsH N-terminal" evidence="1">
    <location>
        <begin position="12"/>
        <end position="102"/>
    </location>
</feature>
<sequence length="512" mass="60973">MSHITFSFDLANNFDMDDEVFLVHNIIEEMNLNFLENAYLNKGRKPVAEPRTMLKVLVFAYINRKYSARDIEDACKYDLRFRWLLNNGKSPDHVTINRFRNKIYPFMDEILNQLIDLLVEQREIDLESIYIDRTKIEANANRYTFVWKKSILKYQDKLIQKILAYFKIDENLSSDDCKKLVLIEFNNTRNICKSKNIVFNYGSGKRKSEEQKKYEMFEEWLDKLKIYEEHLNILGERNSYSKTDKDATFMRLKDDHMKNGQLKPAYNIQCATNGGYIIDIGGFSNPADVRTLIPFMDKLLEKYNTKIKKVVADSGYENEENYLYLKEKEISPFIKPLNYEVKKTRKYKNDISRKENMVYHESEDYYLCHNNKKVEFEKIIYRKNQYGYKSESKVYLCRDCLNCGYSKDCIKTKNKSGLKRIYISEQFEMLRKKSEENITTKEGITERLNRSIQAEGIFSYIKSGMQYTRFRHRNMEKVILEMKLLSIAINIKKLSSKIKSDKLGFIKYKETI</sequence>
<evidence type="ECO:0000313" key="3">
    <source>
        <dbReference type="EMBL" id="MSU03310.1"/>
    </source>
</evidence>
<dbReference type="NCBIfam" id="NF033551">
    <property type="entry name" value="transpos_IS1182"/>
    <property type="match status" value="1"/>
</dbReference>
<dbReference type="InterPro" id="IPR008490">
    <property type="entry name" value="Transposase_InsH_N"/>
</dbReference>
<name>A0A6N7Y5I8_9FIRM</name>
<dbReference type="Proteomes" id="UP000469523">
    <property type="component" value="Unassembled WGS sequence"/>
</dbReference>
<protein>
    <submittedName>
        <fullName evidence="3">IS1182 family transposase</fullName>
    </submittedName>
</protein>
<accession>A0A6N7Y5I8</accession>
<dbReference type="EMBL" id="VUNQ01000065">
    <property type="protein sequence ID" value="MSU03310.1"/>
    <property type="molecule type" value="Genomic_DNA"/>
</dbReference>
<proteinExistence type="predicted"/>
<dbReference type="AlphaFoldDB" id="A0A6N7Y5I8"/>
<reference evidence="3 4" key="1">
    <citation type="submission" date="2019-09" db="EMBL/GenBank/DDBJ databases">
        <title>In-depth cultivation of the pig gut microbiome towards novel bacterial diversity and tailored functional studies.</title>
        <authorList>
            <person name="Wylensek D."/>
            <person name="Hitch T.C.A."/>
            <person name="Clavel T."/>
        </authorList>
    </citation>
    <scope>NUCLEOTIDE SEQUENCE [LARGE SCALE GENOMIC DNA]</scope>
    <source>
        <strain evidence="3 4">WCA3-693-APC-4?</strain>
    </source>
</reference>
<dbReference type="PANTHER" id="PTHR33408:SF2">
    <property type="entry name" value="TRANSPOSASE DDE DOMAIN-CONTAINING PROTEIN"/>
    <property type="match status" value="1"/>
</dbReference>